<feature type="transmembrane region" description="Helical" evidence="1">
    <location>
        <begin position="27"/>
        <end position="48"/>
    </location>
</feature>
<reference evidence="2 3" key="1">
    <citation type="journal article" date="2015" name="Nature">
        <title>rRNA introns, odd ribosomes, and small enigmatic genomes across a large radiation of phyla.</title>
        <authorList>
            <person name="Brown C.T."/>
            <person name="Hug L.A."/>
            <person name="Thomas B.C."/>
            <person name="Sharon I."/>
            <person name="Castelle C.J."/>
            <person name="Singh A."/>
            <person name="Wilkins M.J."/>
            <person name="Williams K.H."/>
            <person name="Banfield J.F."/>
        </authorList>
    </citation>
    <scope>NUCLEOTIDE SEQUENCE [LARGE SCALE GENOMIC DNA]</scope>
</reference>
<dbReference type="AlphaFoldDB" id="A0A0G0BR72"/>
<keyword evidence="1" id="KW-0472">Membrane</keyword>
<protein>
    <submittedName>
        <fullName evidence="2">Uncharacterized protein</fullName>
    </submittedName>
</protein>
<evidence type="ECO:0000313" key="3">
    <source>
        <dbReference type="Proteomes" id="UP000034923"/>
    </source>
</evidence>
<keyword evidence="1" id="KW-1133">Transmembrane helix</keyword>
<organism evidence="2 3">
    <name type="scientific">Candidatus Nomurabacteria bacterium GW2011_GWB1_35_20</name>
    <dbReference type="NCBI Taxonomy" id="1618740"/>
    <lineage>
        <taxon>Bacteria</taxon>
        <taxon>Candidatus Nomuraibacteriota</taxon>
    </lineage>
</organism>
<keyword evidence="1" id="KW-0812">Transmembrane</keyword>
<accession>A0A0G0BR72</accession>
<evidence type="ECO:0000313" key="2">
    <source>
        <dbReference type="EMBL" id="KKP71994.1"/>
    </source>
</evidence>
<evidence type="ECO:0000256" key="1">
    <source>
        <dbReference type="SAM" id="Phobius"/>
    </source>
</evidence>
<comment type="caution">
    <text evidence="2">The sequence shown here is derived from an EMBL/GenBank/DDBJ whole genome shotgun (WGS) entry which is preliminary data.</text>
</comment>
<dbReference type="Proteomes" id="UP000034923">
    <property type="component" value="Unassembled WGS sequence"/>
</dbReference>
<sequence length="101" mass="11984">MEIKFLKKKRKFRKGGLGIKPDLYWKYLLYMTFILILLFCAFGLYLFMEINKEPIPTVMNIDKKGMTEKERLTKALEYFSERKKKSIEILNSPSPIIDPSL</sequence>
<dbReference type="EMBL" id="LBQE01000015">
    <property type="protein sequence ID" value="KKP71994.1"/>
    <property type="molecule type" value="Genomic_DNA"/>
</dbReference>
<proteinExistence type="predicted"/>
<name>A0A0G0BR72_9BACT</name>
<gene>
    <name evidence="2" type="ORF">UR70_C0015G0023</name>
</gene>